<sequence length="428" mass="47568">MINKIKSTYSRDEFSWILQDWANSAYSLMITTAVFPILYKEIANKAEMTDANSTAYLGYVNAAVTIAVALMAPLLGSLADFPGLRKKMFTIATMAGVLSVLSMAFISYSWQLLLALYLISAIGFGAANIFYDASLMDVTSKERFDLVSSAGFGFGYIGSVIPFLIFMIFQFGKLLPTDLNIKLAFILTAIWWFVFTIPYWRNVKQSSFQKGMNNEKQGDIIRSSWQSVKVTIQEIRKYHLVLIFLLAYFFYIDGVGTIIKMATSVGTDLGLSPTELIIMLLIVQVVAFPCTLLYGVLAKRYSASKMLFVGIFTYIIICVMALRLSTFKDFIMLAILVGTAQGGIQSLSRSYFANLIPDQKSNQFFGFYNIFGKFSSVLGTTTLAIVSQLTGDSLKGLFAIIGQFILGAGLLWMVQSKRTKSKNNPVSR</sequence>
<evidence type="ECO:0000313" key="9">
    <source>
        <dbReference type="Proteomes" id="UP000721415"/>
    </source>
</evidence>
<dbReference type="InterPro" id="IPR050495">
    <property type="entry name" value="ATG22/LtaA_families"/>
</dbReference>
<dbReference type="RefSeq" id="WP_197113773.1">
    <property type="nucleotide sequence ID" value="NZ_JACBXQ010000001.1"/>
</dbReference>
<name>A0ABS0LMW1_9LACT</name>
<comment type="subcellular location">
    <subcellularLocation>
        <location evidence="1">Cell membrane</location>
        <topology evidence="1">Multi-pass membrane protein</topology>
    </subcellularLocation>
</comment>
<evidence type="ECO:0000259" key="7">
    <source>
        <dbReference type="PROSITE" id="PS50850"/>
    </source>
</evidence>
<feature type="transmembrane region" description="Helical" evidence="6">
    <location>
        <begin position="238"/>
        <end position="256"/>
    </location>
</feature>
<evidence type="ECO:0000256" key="3">
    <source>
        <dbReference type="ARBA" id="ARBA00022692"/>
    </source>
</evidence>
<gene>
    <name evidence="8" type="ORF">HZY91_00970</name>
</gene>
<feature type="transmembrane region" description="Helical" evidence="6">
    <location>
        <begin position="306"/>
        <end position="324"/>
    </location>
</feature>
<dbReference type="PANTHER" id="PTHR23519">
    <property type="entry name" value="AUTOPHAGY-RELATED PROTEIN 22"/>
    <property type="match status" value="1"/>
</dbReference>
<feature type="transmembrane region" description="Helical" evidence="6">
    <location>
        <begin position="88"/>
        <end position="108"/>
    </location>
</feature>
<evidence type="ECO:0000313" key="8">
    <source>
        <dbReference type="EMBL" id="MBG9985462.1"/>
    </source>
</evidence>
<dbReference type="Proteomes" id="UP000721415">
    <property type="component" value="Unassembled WGS sequence"/>
</dbReference>
<feature type="transmembrane region" description="Helical" evidence="6">
    <location>
        <begin position="364"/>
        <end position="385"/>
    </location>
</feature>
<feature type="transmembrane region" description="Helical" evidence="6">
    <location>
        <begin position="146"/>
        <end position="169"/>
    </location>
</feature>
<proteinExistence type="predicted"/>
<accession>A0ABS0LMW1</accession>
<feature type="transmembrane region" description="Helical" evidence="6">
    <location>
        <begin position="114"/>
        <end position="134"/>
    </location>
</feature>
<dbReference type="Pfam" id="PF11700">
    <property type="entry name" value="ATG22"/>
    <property type="match status" value="2"/>
</dbReference>
<comment type="caution">
    <text evidence="8">The sequence shown here is derived from an EMBL/GenBank/DDBJ whole genome shotgun (WGS) entry which is preliminary data.</text>
</comment>
<keyword evidence="4 6" id="KW-1133">Transmembrane helix</keyword>
<evidence type="ECO:0000256" key="4">
    <source>
        <dbReference type="ARBA" id="ARBA00022989"/>
    </source>
</evidence>
<feature type="transmembrane region" description="Helical" evidence="6">
    <location>
        <begin position="21"/>
        <end position="39"/>
    </location>
</feature>
<dbReference type="EMBL" id="JACBXQ010000001">
    <property type="protein sequence ID" value="MBG9985462.1"/>
    <property type="molecule type" value="Genomic_DNA"/>
</dbReference>
<feature type="transmembrane region" description="Helical" evidence="6">
    <location>
        <begin position="59"/>
        <end position="76"/>
    </location>
</feature>
<dbReference type="Gene3D" id="1.20.1250.20">
    <property type="entry name" value="MFS general substrate transporter like domains"/>
    <property type="match status" value="2"/>
</dbReference>
<feature type="transmembrane region" description="Helical" evidence="6">
    <location>
        <begin position="181"/>
        <end position="200"/>
    </location>
</feature>
<keyword evidence="2" id="KW-0813">Transport</keyword>
<evidence type="ECO:0000256" key="6">
    <source>
        <dbReference type="SAM" id="Phobius"/>
    </source>
</evidence>
<feature type="domain" description="Major facilitator superfamily (MFS) profile" evidence="7">
    <location>
        <begin position="1"/>
        <end position="420"/>
    </location>
</feature>
<organism evidence="8 9">
    <name type="scientific">Facklamia lactis</name>
    <dbReference type="NCBI Taxonomy" id="2749967"/>
    <lineage>
        <taxon>Bacteria</taxon>
        <taxon>Bacillati</taxon>
        <taxon>Bacillota</taxon>
        <taxon>Bacilli</taxon>
        <taxon>Lactobacillales</taxon>
        <taxon>Aerococcaceae</taxon>
        <taxon>Facklamia</taxon>
    </lineage>
</organism>
<feature type="transmembrane region" description="Helical" evidence="6">
    <location>
        <begin position="276"/>
        <end position="297"/>
    </location>
</feature>
<dbReference type="InterPro" id="IPR036259">
    <property type="entry name" value="MFS_trans_sf"/>
</dbReference>
<dbReference type="InterPro" id="IPR024671">
    <property type="entry name" value="Atg22-like"/>
</dbReference>
<dbReference type="PROSITE" id="PS50850">
    <property type="entry name" value="MFS"/>
    <property type="match status" value="1"/>
</dbReference>
<reference evidence="8 9" key="1">
    <citation type="submission" date="2020-07" db="EMBL/GenBank/DDBJ databases">
        <title>Facklamia lactis sp. nov., isolated from raw milk.</title>
        <authorList>
            <person name="Doll E.V."/>
            <person name="Huptas C."/>
            <person name="Staib L."/>
            <person name="Wenning M."/>
            <person name="Scherer S."/>
        </authorList>
    </citation>
    <scope>NUCLEOTIDE SEQUENCE [LARGE SCALE GENOMIC DNA]</scope>
    <source>
        <strain evidence="8 9">DSM 111018</strain>
    </source>
</reference>
<evidence type="ECO:0000256" key="1">
    <source>
        <dbReference type="ARBA" id="ARBA00004651"/>
    </source>
</evidence>
<keyword evidence="5 6" id="KW-0472">Membrane</keyword>
<protein>
    <submittedName>
        <fullName evidence="8">MFS transporter</fullName>
    </submittedName>
</protein>
<evidence type="ECO:0000256" key="2">
    <source>
        <dbReference type="ARBA" id="ARBA00022448"/>
    </source>
</evidence>
<dbReference type="PANTHER" id="PTHR23519:SF1">
    <property type="entry name" value="AUTOPHAGY-RELATED PROTEIN 22"/>
    <property type="match status" value="1"/>
</dbReference>
<keyword evidence="3 6" id="KW-0812">Transmembrane</keyword>
<keyword evidence="9" id="KW-1185">Reference proteome</keyword>
<feature type="transmembrane region" description="Helical" evidence="6">
    <location>
        <begin position="397"/>
        <end position="414"/>
    </location>
</feature>
<feature type="transmembrane region" description="Helical" evidence="6">
    <location>
        <begin position="330"/>
        <end position="352"/>
    </location>
</feature>
<dbReference type="InterPro" id="IPR020846">
    <property type="entry name" value="MFS_dom"/>
</dbReference>
<evidence type="ECO:0000256" key="5">
    <source>
        <dbReference type="ARBA" id="ARBA00023136"/>
    </source>
</evidence>
<dbReference type="SUPFAM" id="SSF103473">
    <property type="entry name" value="MFS general substrate transporter"/>
    <property type="match status" value="1"/>
</dbReference>